<accession>A0A6H1ZHT8</accession>
<dbReference type="InterPro" id="IPR036397">
    <property type="entry name" value="RNaseH_sf"/>
</dbReference>
<reference evidence="1" key="1">
    <citation type="submission" date="2020-03" db="EMBL/GenBank/DDBJ databases">
        <title>The deep terrestrial virosphere.</title>
        <authorList>
            <person name="Holmfeldt K."/>
            <person name="Nilsson E."/>
            <person name="Simone D."/>
            <person name="Lopez-Fernandez M."/>
            <person name="Wu X."/>
            <person name="de Brujin I."/>
            <person name="Lundin D."/>
            <person name="Andersson A."/>
            <person name="Bertilsson S."/>
            <person name="Dopson M."/>
        </authorList>
    </citation>
    <scope>NUCLEOTIDE SEQUENCE</scope>
    <source>
        <strain evidence="3">MM415A00279</strain>
        <strain evidence="2">MM415B01091</strain>
        <strain evidence="1">TM448A00597</strain>
    </source>
</reference>
<dbReference type="EMBL" id="MT142511">
    <property type="protein sequence ID" value="QJA83481.1"/>
    <property type="molecule type" value="Genomic_DNA"/>
</dbReference>
<dbReference type="EMBL" id="MT144029">
    <property type="protein sequence ID" value="QJA47029.1"/>
    <property type="molecule type" value="Genomic_DNA"/>
</dbReference>
<evidence type="ECO:0008006" key="4">
    <source>
        <dbReference type="Google" id="ProtNLM"/>
    </source>
</evidence>
<evidence type="ECO:0000313" key="1">
    <source>
        <dbReference type="EMBL" id="QJA47029.1"/>
    </source>
</evidence>
<evidence type="ECO:0000313" key="2">
    <source>
        <dbReference type="EMBL" id="QJA60565.1"/>
    </source>
</evidence>
<name>A0A6H1ZHT8_9ZZZZ</name>
<dbReference type="InterPro" id="IPR012337">
    <property type="entry name" value="RNaseH-like_sf"/>
</dbReference>
<dbReference type="EMBL" id="MT141413">
    <property type="protein sequence ID" value="QJA60565.1"/>
    <property type="molecule type" value="Genomic_DNA"/>
</dbReference>
<dbReference type="SUPFAM" id="SSF53098">
    <property type="entry name" value="Ribonuclease H-like"/>
    <property type="match status" value="1"/>
</dbReference>
<proteinExistence type="predicted"/>
<dbReference type="Gene3D" id="3.30.420.10">
    <property type="entry name" value="Ribonuclease H-like superfamily/Ribonuclease H"/>
    <property type="match status" value="1"/>
</dbReference>
<protein>
    <recommendedName>
        <fullName evidence="4">Holliday junction resolvase RuvC</fullName>
    </recommendedName>
</protein>
<dbReference type="GO" id="GO:0003676">
    <property type="term" value="F:nucleic acid binding"/>
    <property type="evidence" value="ECO:0007669"/>
    <property type="project" value="InterPro"/>
</dbReference>
<evidence type="ECO:0000313" key="3">
    <source>
        <dbReference type="EMBL" id="QJA83481.1"/>
    </source>
</evidence>
<gene>
    <name evidence="3" type="ORF">MM415A00279_0039</name>
    <name evidence="2" type="ORF">MM415B01091_0017</name>
    <name evidence="1" type="ORF">TM448A00597_0014</name>
</gene>
<organism evidence="1">
    <name type="scientific">viral metagenome</name>
    <dbReference type="NCBI Taxonomy" id="1070528"/>
    <lineage>
        <taxon>unclassified sequences</taxon>
        <taxon>metagenomes</taxon>
        <taxon>organismal metagenomes</taxon>
    </lineage>
</organism>
<sequence length="157" mass="17764">MKIVALDPGTKSGVTITNGTVFETQLWDVKAKPKTKKHPGEPKHYRLFHLWELLEQYAWDAKFIVCEGALGFLRGQSAVEASHKYRAVIELFSILNAVELVMIEPNDLKFFALGKRSGDKREMIQAAQRLGYVGNSDDEADSYLMAKWFVANRMGVK</sequence>
<dbReference type="AlphaFoldDB" id="A0A6H1ZHT8"/>